<dbReference type="FunFam" id="3.40.50.300:FF:000533">
    <property type="entry name" value="Helicase, Snf2 family"/>
    <property type="match status" value="1"/>
</dbReference>
<dbReference type="RefSeq" id="WP_048044255.1">
    <property type="nucleotide sequence ID" value="NZ_CP009511.1"/>
</dbReference>
<feature type="compositionally biased region" description="Acidic residues" evidence="3">
    <location>
        <begin position="307"/>
        <end position="320"/>
    </location>
</feature>
<dbReference type="InterPro" id="IPR027417">
    <property type="entry name" value="P-loop_NTPase"/>
</dbReference>
<dbReference type="GO" id="GO:0005524">
    <property type="term" value="F:ATP binding"/>
    <property type="evidence" value="ECO:0007669"/>
    <property type="project" value="InterPro"/>
</dbReference>
<feature type="domain" description="Helicase C-terminal" evidence="5">
    <location>
        <begin position="915"/>
        <end position="1072"/>
    </location>
</feature>
<feature type="coiled-coil region" evidence="2">
    <location>
        <begin position="623"/>
        <end position="650"/>
    </location>
</feature>
<dbReference type="SUPFAM" id="SSF52540">
    <property type="entry name" value="P-loop containing nucleoside triphosphate hydrolases"/>
    <property type="match status" value="2"/>
</dbReference>
<proteinExistence type="predicted"/>
<dbReference type="GO" id="GO:0004386">
    <property type="term" value="F:helicase activity"/>
    <property type="evidence" value="ECO:0007669"/>
    <property type="project" value="UniProtKB-KW"/>
</dbReference>
<reference evidence="6 7" key="1">
    <citation type="submission" date="2014-07" db="EMBL/GenBank/DDBJ databases">
        <title>Methanogenic archaea and the global carbon cycle.</title>
        <authorList>
            <person name="Henriksen J.R."/>
            <person name="Luke J."/>
            <person name="Reinhart S."/>
            <person name="Benedict M.N."/>
            <person name="Youngblut N.D."/>
            <person name="Metcalf M.E."/>
            <person name="Whitaker R.J."/>
            <person name="Metcalf W.W."/>
        </authorList>
    </citation>
    <scope>NUCLEOTIDE SEQUENCE [LARGE SCALE GENOMIC DNA]</scope>
    <source>
        <strain evidence="6 7">SarPi</strain>
    </source>
</reference>
<evidence type="ECO:0000313" key="7">
    <source>
        <dbReference type="Proteomes" id="UP000033116"/>
    </source>
</evidence>
<dbReference type="InterPro" id="IPR001650">
    <property type="entry name" value="Helicase_C-like"/>
</dbReference>
<dbReference type="CDD" id="cd18012">
    <property type="entry name" value="DEXQc_arch_SWI2_SNF2"/>
    <property type="match status" value="1"/>
</dbReference>
<dbReference type="Gene3D" id="3.40.50.10810">
    <property type="entry name" value="Tandem AAA-ATPase domain"/>
    <property type="match status" value="1"/>
</dbReference>
<evidence type="ECO:0000256" key="2">
    <source>
        <dbReference type="SAM" id="Coils"/>
    </source>
</evidence>
<evidence type="ECO:0000259" key="4">
    <source>
        <dbReference type="PROSITE" id="PS51192"/>
    </source>
</evidence>
<sequence length="1089" mass="121218">MIILHAGRVGKQFFLWGESPTENETPVVRRGRKPKNPIVKPYPYDSGVENLSSALELLLGSGGRNKAEKINVWTPTIGGNPVPSSPLVAEISDSKAEPALAPCTVHAYPLEAEEAIVLLCTCMEKKVLAPGIISGNDLLWWADALKFAGSLVAGQKYLPGVRGGEGEYRAFWEPVFSGEDAGKLAKLAKQMPPAARALAPEASSMPPEMPAALAAKQFIEDSLDWIVRSEIGEKKLAKETRKRKSFDSVHDAWVSALRSPEGLIYGDENELLQLAARTREWQRPLTILTTSPFRFCFRLEEPALEEEIEETEETEEIEENEAGKRDTKKGREGIADIEVPEGLWYVRYMLQSYEDPSLLIPVKEAWKPKKGSPLKKYDVKNIRQFLLSSLGQASSISAGIASSLEAPNPSGYSLDTKEAYRFLTESAANLSQAGFGVLLPGWWTRKGTKTHLKAQANVKGKKKLQAGYGLTLDEIVSFDWEIALGDRVLTVRELQALAKLKAPLVKFRGQWVEVNDAEIRAALEFWKKNPNGEASLREVLKLAVGVSEKADGVNVEGLNATGWIGELISRLKDKTGFEELPAPNGFSGTLRPYQFRGYSWLAFLRQWGIGACLADDMGLGKTVQTLALIQHDLEQAKEKAEEKIEEPAEEKIEEKVDGRKAPKPVLLVCPTSVINNWKKEASRFTPELSVMVHHGTSRKKEEEFKKEAMNHAIVISSYGLVQRDLKFLKGVHWAGVVLDEAQNIKNPETKQAKAARALESDYRLALTGTPVENNVGDLWSIMEFLNPGFLGSQAGFKRNFFIPIQAERDQEAARRLKEITGPFILRRLKTDTSIISDLPEKMEMKTYCTLTKEQASLYAAVLEDIREAIEGAEEGIQRKGIILSALSRLKQVCNHPAQFLKDNSTIPGRSGKLARLTEMLDVVLENGEKALVFTQFAEMGKMVKEHLQASFGCEVLFLHGGVPRKQRDRMLERFQEGKEYLPIFVLSLKAGGTGLNLTGANHVFHFDRWWNPAVENQATDRAFRIGQKKNVEVHKFICAGTLEEKIDEIIERKVQVAENVVGTGEDWLTELSNDELKDILALREEAVGE</sequence>
<dbReference type="InterPro" id="IPR014001">
    <property type="entry name" value="Helicase_ATP-bd"/>
</dbReference>
<keyword evidence="1" id="KW-0378">Hydrolase</keyword>
<dbReference type="AlphaFoldDB" id="A0A0E3LT77"/>
<dbReference type="InterPro" id="IPR049730">
    <property type="entry name" value="SNF2/RAD54-like_C"/>
</dbReference>
<dbReference type="Gene3D" id="3.40.50.300">
    <property type="entry name" value="P-loop containing nucleotide triphosphate hydrolases"/>
    <property type="match status" value="1"/>
</dbReference>
<dbReference type="SMART" id="SM00487">
    <property type="entry name" value="DEXDc"/>
    <property type="match status" value="1"/>
</dbReference>
<dbReference type="Pfam" id="PF00271">
    <property type="entry name" value="Helicase_C"/>
    <property type="match status" value="1"/>
</dbReference>
<evidence type="ECO:0000256" key="1">
    <source>
        <dbReference type="ARBA" id="ARBA00022801"/>
    </source>
</evidence>
<gene>
    <name evidence="6" type="ORF">MSMAP_3056</name>
</gene>
<evidence type="ECO:0000313" key="6">
    <source>
        <dbReference type="EMBL" id="AKB63041.1"/>
    </source>
</evidence>
<dbReference type="GO" id="GO:0140097">
    <property type="term" value="F:catalytic activity, acting on DNA"/>
    <property type="evidence" value="ECO:0007669"/>
    <property type="project" value="UniProtKB-ARBA"/>
</dbReference>
<keyword evidence="6" id="KW-0547">Nucleotide-binding</keyword>
<keyword evidence="2" id="KW-0175">Coiled coil</keyword>
<dbReference type="Proteomes" id="UP000033116">
    <property type="component" value="Chromosome"/>
</dbReference>
<dbReference type="HOGENOM" id="CLU_000315_21_8_2"/>
<dbReference type="PANTHER" id="PTHR10799">
    <property type="entry name" value="SNF2/RAD54 HELICASE FAMILY"/>
    <property type="match status" value="1"/>
</dbReference>
<evidence type="ECO:0000259" key="5">
    <source>
        <dbReference type="PROSITE" id="PS51194"/>
    </source>
</evidence>
<dbReference type="PROSITE" id="PS51192">
    <property type="entry name" value="HELICASE_ATP_BIND_1"/>
    <property type="match status" value="1"/>
</dbReference>
<dbReference type="InterPro" id="IPR038718">
    <property type="entry name" value="SNF2-like_sf"/>
</dbReference>
<dbReference type="GeneID" id="24866373"/>
<dbReference type="PATRIC" id="fig|1434115.4.peg.3869"/>
<protein>
    <submittedName>
        <fullName evidence="6">Helicase, SNF2/RAD54 family</fullName>
    </submittedName>
</protein>
<evidence type="ECO:0000256" key="3">
    <source>
        <dbReference type="SAM" id="MobiDB-lite"/>
    </source>
</evidence>
<dbReference type="InterPro" id="IPR000330">
    <property type="entry name" value="SNF2_N"/>
</dbReference>
<dbReference type="Pfam" id="PF12419">
    <property type="entry name" value="DUF3670"/>
    <property type="match status" value="1"/>
</dbReference>
<dbReference type="CDD" id="cd18793">
    <property type="entry name" value="SF2_C_SNF"/>
    <property type="match status" value="1"/>
</dbReference>
<accession>A0A0E3LT77</accession>
<keyword evidence="6" id="KW-0067">ATP-binding</keyword>
<dbReference type="FunFam" id="3.40.50.10810:FF:000057">
    <property type="entry name" value="Snf2/Rad54 family helicase"/>
    <property type="match status" value="1"/>
</dbReference>
<dbReference type="Pfam" id="PF00176">
    <property type="entry name" value="SNF2-rel_dom"/>
    <property type="match status" value="1"/>
</dbReference>
<dbReference type="GO" id="GO:0016787">
    <property type="term" value="F:hydrolase activity"/>
    <property type="evidence" value="ECO:0007669"/>
    <property type="project" value="UniProtKB-KW"/>
</dbReference>
<dbReference type="PROSITE" id="PS51194">
    <property type="entry name" value="HELICASE_CTER"/>
    <property type="match status" value="1"/>
</dbReference>
<dbReference type="EMBL" id="CP009511">
    <property type="protein sequence ID" value="AKB63041.1"/>
    <property type="molecule type" value="Genomic_DNA"/>
</dbReference>
<name>A0A0E3LT77_METMZ</name>
<dbReference type="SMART" id="SM00490">
    <property type="entry name" value="HELICc"/>
    <property type="match status" value="1"/>
</dbReference>
<feature type="domain" description="Helicase ATP-binding" evidence="4">
    <location>
        <begin position="602"/>
        <end position="788"/>
    </location>
</feature>
<keyword evidence="6" id="KW-0347">Helicase</keyword>
<feature type="region of interest" description="Disordered" evidence="3">
    <location>
        <begin position="307"/>
        <end position="329"/>
    </location>
</feature>
<dbReference type="InterPro" id="IPR022138">
    <property type="entry name" value="DUF3670"/>
</dbReference>
<organism evidence="6 7">
    <name type="scientific">Methanosarcina mazei SarPi</name>
    <dbReference type="NCBI Taxonomy" id="1434115"/>
    <lineage>
        <taxon>Archaea</taxon>
        <taxon>Methanobacteriati</taxon>
        <taxon>Methanobacteriota</taxon>
        <taxon>Stenosarchaea group</taxon>
        <taxon>Methanomicrobia</taxon>
        <taxon>Methanosarcinales</taxon>
        <taxon>Methanosarcinaceae</taxon>
        <taxon>Methanosarcina</taxon>
    </lineage>
</organism>